<comment type="caution">
    <text evidence="5">The sequence shown here is derived from an EMBL/GenBank/DDBJ whole genome shotgun (WGS) entry which is preliminary data.</text>
</comment>
<name>A0ABN2T0Q4_9ACTN</name>
<feature type="signal peptide" evidence="4">
    <location>
        <begin position="1"/>
        <end position="24"/>
    </location>
</feature>
<dbReference type="Pfam" id="PF01547">
    <property type="entry name" value="SBP_bac_1"/>
    <property type="match status" value="1"/>
</dbReference>
<dbReference type="InterPro" id="IPR050490">
    <property type="entry name" value="Bact_solute-bd_prot1"/>
</dbReference>
<evidence type="ECO:0000313" key="5">
    <source>
        <dbReference type="EMBL" id="GAA1996010.1"/>
    </source>
</evidence>
<sequence>MGASSPRSVSAVIAVGLASGLALAGCSSSSSKPSASGTSGSSAPASAASSSGAPSASGSSADVALPDLSGKSIQVLAEWSGEEQKSFQKVIDAFTAKTHASVSYQGAGDQTVTVLKSKLAGGAAPDVALVAQPGAIAQLAQAGQIKPLSDSVLSTIDANYAPGWKTLGTVNGKVYSIMFKAANKSTFWYNTAQFQQAGVTAPKTWDDFIKAAGTLSDAGITPVSVGGADGWTLTDWFENVYLSQAGPDMYDKLAHHKIPWTDPSVVQALTTLKQLFGNDKLMVGGKSGALQVDFNTSITQTFTSPPKAAMAYEGDFAGSVITSTTKAKLGTDANFFPFPAAGSLTDFVVGGGDAALATNDNPATMAFVQFLASPAAAQAWASQGGFLSPDKNVPLTAYPDDTTKAEAQMLVSAGDNFRFDMSDQAPAGFGGTKGSGEWKDLQDFLSSGDPNAAAAALEKDAAKETWQ</sequence>
<feature type="chain" id="PRO_5045272728" evidence="4">
    <location>
        <begin position="25"/>
        <end position="467"/>
    </location>
</feature>
<dbReference type="Proteomes" id="UP001499854">
    <property type="component" value="Unassembled WGS sequence"/>
</dbReference>
<dbReference type="Gene3D" id="3.40.190.10">
    <property type="entry name" value="Periplasmic binding protein-like II"/>
    <property type="match status" value="2"/>
</dbReference>
<gene>
    <name evidence="5" type="ORF">GCM10009838_71210</name>
</gene>
<proteinExistence type="inferred from homology"/>
<evidence type="ECO:0000313" key="6">
    <source>
        <dbReference type="Proteomes" id="UP001499854"/>
    </source>
</evidence>
<evidence type="ECO:0000256" key="4">
    <source>
        <dbReference type="SAM" id="SignalP"/>
    </source>
</evidence>
<comment type="similarity">
    <text evidence="1">Belongs to the bacterial solute-binding protein 1 family.</text>
</comment>
<accession>A0ABN2T0Q4</accession>
<keyword evidence="6" id="KW-1185">Reference proteome</keyword>
<dbReference type="PANTHER" id="PTHR43649:SF29">
    <property type="entry name" value="OSMOPROTECTIVE COMPOUNDS-BINDING PROTEIN GGTB"/>
    <property type="match status" value="1"/>
</dbReference>
<protein>
    <submittedName>
        <fullName evidence="5">ABC transporter substrate-binding protein</fullName>
    </submittedName>
</protein>
<dbReference type="PANTHER" id="PTHR43649">
    <property type="entry name" value="ARABINOSE-BINDING PROTEIN-RELATED"/>
    <property type="match status" value="1"/>
</dbReference>
<keyword evidence="4" id="KW-0732">Signal</keyword>
<evidence type="ECO:0000256" key="1">
    <source>
        <dbReference type="ARBA" id="ARBA00008520"/>
    </source>
</evidence>
<evidence type="ECO:0000256" key="2">
    <source>
        <dbReference type="ARBA" id="ARBA00022448"/>
    </source>
</evidence>
<dbReference type="PROSITE" id="PS51257">
    <property type="entry name" value="PROKAR_LIPOPROTEIN"/>
    <property type="match status" value="1"/>
</dbReference>
<evidence type="ECO:0000256" key="3">
    <source>
        <dbReference type="SAM" id="MobiDB-lite"/>
    </source>
</evidence>
<dbReference type="EMBL" id="BAAAQM010000056">
    <property type="protein sequence ID" value="GAA1996010.1"/>
    <property type="molecule type" value="Genomic_DNA"/>
</dbReference>
<organism evidence="5 6">
    <name type="scientific">Catenulispora subtropica</name>
    <dbReference type="NCBI Taxonomy" id="450798"/>
    <lineage>
        <taxon>Bacteria</taxon>
        <taxon>Bacillati</taxon>
        <taxon>Actinomycetota</taxon>
        <taxon>Actinomycetes</taxon>
        <taxon>Catenulisporales</taxon>
        <taxon>Catenulisporaceae</taxon>
        <taxon>Catenulispora</taxon>
    </lineage>
</organism>
<feature type="region of interest" description="Disordered" evidence="3">
    <location>
        <begin position="24"/>
        <end position="61"/>
    </location>
</feature>
<reference evidence="5 6" key="1">
    <citation type="journal article" date="2019" name="Int. J. Syst. Evol. Microbiol.">
        <title>The Global Catalogue of Microorganisms (GCM) 10K type strain sequencing project: providing services to taxonomists for standard genome sequencing and annotation.</title>
        <authorList>
            <consortium name="The Broad Institute Genomics Platform"/>
            <consortium name="The Broad Institute Genome Sequencing Center for Infectious Disease"/>
            <person name="Wu L."/>
            <person name="Ma J."/>
        </authorList>
    </citation>
    <scope>NUCLEOTIDE SEQUENCE [LARGE SCALE GENOMIC DNA]</scope>
    <source>
        <strain evidence="5 6">JCM 16013</strain>
    </source>
</reference>
<dbReference type="RefSeq" id="WP_344661576.1">
    <property type="nucleotide sequence ID" value="NZ_BAAAQM010000056.1"/>
</dbReference>
<dbReference type="InterPro" id="IPR006059">
    <property type="entry name" value="SBP"/>
</dbReference>
<dbReference type="SUPFAM" id="SSF53850">
    <property type="entry name" value="Periplasmic binding protein-like II"/>
    <property type="match status" value="1"/>
</dbReference>
<keyword evidence="2" id="KW-0813">Transport</keyword>